<dbReference type="EMBL" id="CP147247">
    <property type="protein sequence ID" value="WYJ88683.1"/>
    <property type="molecule type" value="Genomic_DNA"/>
</dbReference>
<reference evidence="3" key="3">
    <citation type="submission" date="2024-03" db="EMBL/GenBank/DDBJ databases">
        <title>The Genome Sequence of Enterococcus sp. DIV0242b.</title>
        <authorList>
            <consortium name="The Broad Institute Genomics Platform"/>
            <consortium name="The Broad Institute Microbial Omics Core"/>
            <consortium name="The Broad Institute Genomic Center for Infectious Diseases"/>
            <person name="Earl A."/>
            <person name="Manson A."/>
            <person name="Gilmore M."/>
            <person name="Schwartman J."/>
            <person name="Shea T."/>
            <person name="Abouelleil A."/>
            <person name="Cao P."/>
            <person name="Chapman S."/>
            <person name="Cusick C."/>
            <person name="Young S."/>
            <person name="Neafsey D."/>
            <person name="Nusbaum C."/>
            <person name="Birren B."/>
        </authorList>
    </citation>
    <scope>NUCLEOTIDE SEQUENCE</scope>
    <source>
        <strain evidence="3">9E7_DIV0242</strain>
    </source>
</reference>
<dbReference type="EMBL" id="NGMM01000001">
    <property type="protein sequence ID" value="OTP18622.1"/>
    <property type="molecule type" value="Genomic_DNA"/>
</dbReference>
<dbReference type="InterPro" id="IPR039422">
    <property type="entry name" value="MarR/SlyA-like"/>
</dbReference>
<reference evidence="3" key="2">
    <citation type="submission" date="2017-05" db="EMBL/GenBank/DDBJ databases">
        <authorList>
            <consortium name="The Broad Institute Genomics Platform"/>
            <consortium name="The Broad Institute Genomic Center for Infectious Diseases"/>
            <person name="Earl A."/>
            <person name="Manson A."/>
            <person name="Schwartman J."/>
            <person name="Gilmore M."/>
            <person name="Abouelleil A."/>
            <person name="Cao P."/>
            <person name="Chapman S."/>
            <person name="Cusick C."/>
            <person name="Shea T."/>
            <person name="Young S."/>
            <person name="Neafsey D."/>
            <person name="Nusbaum C."/>
            <person name="Birren B."/>
        </authorList>
    </citation>
    <scope>NUCLEOTIDE SEQUENCE</scope>
    <source>
        <strain evidence="3">9E7_DIV0242</strain>
    </source>
</reference>
<dbReference type="SMART" id="SM00347">
    <property type="entry name" value="HTH_MARR"/>
    <property type="match status" value="1"/>
</dbReference>
<reference evidence="2" key="1">
    <citation type="submission" date="2017-05" db="EMBL/GenBank/DDBJ databases">
        <title>The Genome Sequence of Enterococcus sp. 9E7_DIV0242.</title>
        <authorList>
            <consortium name="The Broad Institute Genomics Platform"/>
            <consortium name="The Broad Institute Genomic Center for Infectious Diseases"/>
            <person name="Earl A."/>
            <person name="Manson A."/>
            <person name="Schwartman J."/>
            <person name="Gilmore M."/>
            <person name="Abouelleil A."/>
            <person name="Cao P."/>
            <person name="Chapman S."/>
            <person name="Cusick C."/>
            <person name="Shea T."/>
            <person name="Young S."/>
            <person name="Neafsey D."/>
            <person name="Nusbaum C."/>
            <person name="Birren B."/>
        </authorList>
    </citation>
    <scope>NUCLEOTIDE SEQUENCE [LARGE SCALE GENOMIC DNA]</scope>
    <source>
        <strain evidence="2">9E7_DIV0242</strain>
    </source>
</reference>
<dbReference type="InterPro" id="IPR000835">
    <property type="entry name" value="HTH_MarR-typ"/>
</dbReference>
<dbReference type="Gene3D" id="1.10.10.10">
    <property type="entry name" value="Winged helix-like DNA-binding domain superfamily/Winged helix DNA-binding domain"/>
    <property type="match status" value="1"/>
</dbReference>
<accession>A0A242KBU3</accession>
<dbReference type="Pfam" id="PF12802">
    <property type="entry name" value="MarR_2"/>
    <property type="match status" value="1"/>
</dbReference>
<dbReference type="PANTHER" id="PTHR33164:SF43">
    <property type="entry name" value="HTH-TYPE TRANSCRIPTIONAL REPRESSOR YETL"/>
    <property type="match status" value="1"/>
</dbReference>
<dbReference type="OrthoDB" id="5327581at2"/>
<evidence type="ECO:0000313" key="3">
    <source>
        <dbReference type="EMBL" id="WYJ88683.1"/>
    </source>
</evidence>
<evidence type="ECO:0000259" key="1">
    <source>
        <dbReference type="PROSITE" id="PS50995"/>
    </source>
</evidence>
<name>A0A242KBU3_9ENTE</name>
<dbReference type="InterPro" id="IPR036388">
    <property type="entry name" value="WH-like_DNA-bd_sf"/>
</dbReference>
<dbReference type="GO" id="GO:0003700">
    <property type="term" value="F:DNA-binding transcription factor activity"/>
    <property type="evidence" value="ECO:0007669"/>
    <property type="project" value="InterPro"/>
</dbReference>
<dbReference type="PANTHER" id="PTHR33164">
    <property type="entry name" value="TRANSCRIPTIONAL REGULATOR, MARR FAMILY"/>
    <property type="match status" value="1"/>
</dbReference>
<dbReference type="GO" id="GO:0006950">
    <property type="term" value="P:response to stress"/>
    <property type="evidence" value="ECO:0007669"/>
    <property type="project" value="TreeGrafter"/>
</dbReference>
<dbReference type="PRINTS" id="PR00598">
    <property type="entry name" value="HTHMARR"/>
</dbReference>
<dbReference type="RefSeq" id="WP_086347592.1">
    <property type="nucleotide sequence ID" value="NZ_CP147247.1"/>
</dbReference>
<organism evidence="2">
    <name type="scientific">Candidatus Enterococcus clewellii</name>
    <dbReference type="NCBI Taxonomy" id="1834193"/>
    <lineage>
        <taxon>Bacteria</taxon>
        <taxon>Bacillati</taxon>
        <taxon>Bacillota</taxon>
        <taxon>Bacilli</taxon>
        <taxon>Lactobacillales</taxon>
        <taxon>Enterococcaceae</taxon>
        <taxon>Enterococcus</taxon>
    </lineage>
</organism>
<dbReference type="SUPFAM" id="SSF46785">
    <property type="entry name" value="Winged helix' DNA-binding domain"/>
    <property type="match status" value="1"/>
</dbReference>
<proteinExistence type="predicted"/>
<dbReference type="AlphaFoldDB" id="A0A242KBU3"/>
<dbReference type="PROSITE" id="PS50995">
    <property type="entry name" value="HTH_MARR_2"/>
    <property type="match status" value="1"/>
</dbReference>
<keyword evidence="4" id="KW-1185">Reference proteome</keyword>
<dbReference type="InterPro" id="IPR036390">
    <property type="entry name" value="WH_DNA-bd_sf"/>
</dbReference>
<gene>
    <name evidence="3" type="ORF">A5888_000402</name>
    <name evidence="2" type="ORF">A5888_000436</name>
</gene>
<sequence length="138" mass="15561">MDTGYLLMNISKNLKYTLNQALIKKGVTIQQWAVIQQLSIRKGCTAAELAVILDMDKPTISGIVKRLELKKLLVKNDNPLDQRSKFLSLTNLGEVLLNECQDISETIISKYLVVLSSEEQQKLNQLLMKINKNEVGES</sequence>
<dbReference type="Proteomes" id="UP000195141">
    <property type="component" value="Chromosome"/>
</dbReference>
<evidence type="ECO:0000313" key="2">
    <source>
        <dbReference type="EMBL" id="OTP18622.1"/>
    </source>
</evidence>
<protein>
    <recommendedName>
        <fullName evidence="1">HTH marR-type domain-containing protein</fullName>
    </recommendedName>
</protein>
<evidence type="ECO:0000313" key="4">
    <source>
        <dbReference type="Proteomes" id="UP000195141"/>
    </source>
</evidence>
<feature type="domain" description="HTH marR-type" evidence="1">
    <location>
        <begin position="1"/>
        <end position="132"/>
    </location>
</feature>